<evidence type="ECO:0000256" key="2">
    <source>
        <dbReference type="SAM" id="SignalP"/>
    </source>
</evidence>
<evidence type="ECO:0008006" key="5">
    <source>
        <dbReference type="Google" id="ProtNLM"/>
    </source>
</evidence>
<keyword evidence="2" id="KW-0732">Signal</keyword>
<evidence type="ECO:0000256" key="1">
    <source>
        <dbReference type="SAM" id="MobiDB-lite"/>
    </source>
</evidence>
<sequence>MKARKFLLIVALMIATVAVNAQSRNNGQNQKSAKQTTQQKQSSKNNSSSQRTVTVQSQPSSAKNVSRSQVSYRKSTPTVVAVRSQNQMNAQVIKKDNKEYYAQSGVYYRKYNDNYIKVAPPVGLNVQVLPQGSLKIVIGNRNYFYFEGVYYQSSGNGYIVETPPVGAIVYALPADYERVELDGQTYYEYNGVLYSRVSYQGERAYEVVGYLN</sequence>
<reference evidence="3 4" key="1">
    <citation type="submission" date="2018-09" db="EMBL/GenBank/DDBJ databases">
        <title>Genomic Encyclopedia of Archaeal and Bacterial Type Strains, Phase II (KMG-II): from individual species to whole genera.</title>
        <authorList>
            <person name="Goeker M."/>
        </authorList>
    </citation>
    <scope>NUCLEOTIDE SEQUENCE [LARGE SCALE GENOMIC DNA]</scope>
    <source>
        <strain evidence="3 4">DSM 27148</strain>
    </source>
</reference>
<feature type="compositionally biased region" description="Polar residues" evidence="1">
    <location>
        <begin position="62"/>
        <end position="78"/>
    </location>
</feature>
<feature type="chain" id="PRO_5019064051" description="WG repeat protein" evidence="2">
    <location>
        <begin position="22"/>
        <end position="212"/>
    </location>
</feature>
<dbReference type="AlphaFoldDB" id="A0A419WAA2"/>
<evidence type="ECO:0000313" key="4">
    <source>
        <dbReference type="Proteomes" id="UP000283387"/>
    </source>
</evidence>
<comment type="caution">
    <text evidence="3">The sequence shown here is derived from an EMBL/GenBank/DDBJ whole genome shotgun (WGS) entry which is preliminary data.</text>
</comment>
<feature type="compositionally biased region" description="Low complexity" evidence="1">
    <location>
        <begin position="28"/>
        <end position="61"/>
    </location>
</feature>
<dbReference type="EMBL" id="RAPN01000001">
    <property type="protein sequence ID" value="RKD92398.1"/>
    <property type="molecule type" value="Genomic_DNA"/>
</dbReference>
<feature type="signal peptide" evidence="2">
    <location>
        <begin position="1"/>
        <end position="21"/>
    </location>
</feature>
<feature type="region of interest" description="Disordered" evidence="1">
    <location>
        <begin position="24"/>
        <end position="78"/>
    </location>
</feature>
<dbReference type="Proteomes" id="UP000283387">
    <property type="component" value="Unassembled WGS sequence"/>
</dbReference>
<dbReference type="RefSeq" id="WP_147377227.1">
    <property type="nucleotide sequence ID" value="NZ_RAPN01000001.1"/>
</dbReference>
<proteinExistence type="predicted"/>
<name>A0A419WAA2_9BACT</name>
<gene>
    <name evidence="3" type="ORF">BC643_2769</name>
</gene>
<keyword evidence="4" id="KW-1185">Reference proteome</keyword>
<dbReference type="Pfam" id="PF20125">
    <property type="entry name" value="DUF6515"/>
    <property type="match status" value="1"/>
</dbReference>
<dbReference type="InterPro" id="IPR045398">
    <property type="entry name" value="DUF6515"/>
</dbReference>
<accession>A0A419WAA2</accession>
<dbReference type="OrthoDB" id="1119524at2"/>
<evidence type="ECO:0000313" key="3">
    <source>
        <dbReference type="EMBL" id="RKD92398.1"/>
    </source>
</evidence>
<protein>
    <recommendedName>
        <fullName evidence="5">WG repeat protein</fullName>
    </recommendedName>
</protein>
<organism evidence="3 4">
    <name type="scientific">Mangrovibacterium diazotrophicum</name>
    <dbReference type="NCBI Taxonomy" id="1261403"/>
    <lineage>
        <taxon>Bacteria</taxon>
        <taxon>Pseudomonadati</taxon>
        <taxon>Bacteroidota</taxon>
        <taxon>Bacteroidia</taxon>
        <taxon>Marinilabiliales</taxon>
        <taxon>Prolixibacteraceae</taxon>
        <taxon>Mangrovibacterium</taxon>
    </lineage>
</organism>